<dbReference type="EMBL" id="KQ965159">
    <property type="protein sequence ID" value="KXN64810.1"/>
    <property type="molecule type" value="Genomic_DNA"/>
</dbReference>
<accession>A0A137NQ27</accession>
<reference evidence="1 2" key="1">
    <citation type="journal article" date="2015" name="Genome Biol. Evol.">
        <title>Phylogenomic analyses indicate that early fungi evolved digesting cell walls of algal ancestors of land plants.</title>
        <authorList>
            <person name="Chang Y."/>
            <person name="Wang S."/>
            <person name="Sekimoto S."/>
            <person name="Aerts A.L."/>
            <person name="Choi C."/>
            <person name="Clum A."/>
            <person name="LaButti K.M."/>
            <person name="Lindquist E.A."/>
            <person name="Yee Ngan C."/>
            <person name="Ohm R.A."/>
            <person name="Salamov A.A."/>
            <person name="Grigoriev I.V."/>
            <person name="Spatafora J.W."/>
            <person name="Berbee M.L."/>
        </authorList>
    </citation>
    <scope>NUCLEOTIDE SEQUENCE [LARGE SCALE GENOMIC DNA]</scope>
    <source>
        <strain evidence="1 2">NRRL 28638</strain>
    </source>
</reference>
<name>A0A137NQ27_CONC2</name>
<evidence type="ECO:0000313" key="1">
    <source>
        <dbReference type="EMBL" id="KXN64810.1"/>
    </source>
</evidence>
<protein>
    <recommendedName>
        <fullName evidence="3">F-box domain-containing protein</fullName>
    </recommendedName>
</protein>
<evidence type="ECO:0000313" key="2">
    <source>
        <dbReference type="Proteomes" id="UP000070444"/>
    </source>
</evidence>
<dbReference type="InterPro" id="IPR032675">
    <property type="entry name" value="LRR_dom_sf"/>
</dbReference>
<organism evidence="1 2">
    <name type="scientific">Conidiobolus coronatus (strain ATCC 28846 / CBS 209.66 / NRRL 28638)</name>
    <name type="common">Delacroixia coronata</name>
    <dbReference type="NCBI Taxonomy" id="796925"/>
    <lineage>
        <taxon>Eukaryota</taxon>
        <taxon>Fungi</taxon>
        <taxon>Fungi incertae sedis</taxon>
        <taxon>Zoopagomycota</taxon>
        <taxon>Entomophthoromycotina</taxon>
        <taxon>Entomophthoromycetes</taxon>
        <taxon>Entomophthorales</taxon>
        <taxon>Ancylistaceae</taxon>
        <taxon>Conidiobolus</taxon>
    </lineage>
</organism>
<proteinExistence type="predicted"/>
<dbReference type="Gene3D" id="3.80.10.10">
    <property type="entry name" value="Ribonuclease Inhibitor"/>
    <property type="match status" value="1"/>
</dbReference>
<keyword evidence="2" id="KW-1185">Reference proteome</keyword>
<evidence type="ECO:0008006" key="3">
    <source>
        <dbReference type="Google" id="ProtNLM"/>
    </source>
</evidence>
<dbReference type="SUPFAM" id="SSF52047">
    <property type="entry name" value="RNI-like"/>
    <property type="match status" value="1"/>
</dbReference>
<dbReference type="Proteomes" id="UP000070444">
    <property type="component" value="Unassembled WGS sequence"/>
</dbReference>
<dbReference type="AlphaFoldDB" id="A0A137NQ27"/>
<sequence length="479" mass="56710">MNKLKLNWIIIFNLQEISTYLDTKTFEEFSLLTKQIRDRSKYRLFNTLKLSYIKFKDYFNFSNLNTNQSKLVTDYSEYLENHSLLFQSEDKCTQESLNNSQFDPLVTNLNKSFSGVANYINYLCVSGFVHCFYALYPITFNLNNLSKLELRFCTIPLIFMLNVGDKLKTLKIIILDNVNLIELTKQELNTNTKDITGTLEILEIEDCFVHIYNTSPKINKLIRTFSYGDPGKLPHLQAIKIPNLKKLSIGNIRPNYIQRLLISNPQIKELTIKNEFCNKEDFIQISISEQLTKLTLFYIESNNPIIKYFEPSEVPIFNYLKSLELVFSYKYDFYVNSQFNILANFPNLTQFSLDLTYFKYSYVDINEFLSANPRALNSPIVLTLNAYERDYDEYSEAWDLYNYDFNYSNFTNVRVLILDLIEFSISEILFNEFPCTLEEVKFKSNDIDSDLDYIRINRMNFINWNVKYNNRYIHFNKLS</sequence>
<gene>
    <name evidence="1" type="ORF">CONCODRAFT_170350</name>
</gene>